<evidence type="ECO:0000259" key="7">
    <source>
        <dbReference type="Pfam" id="PF11728"/>
    </source>
</evidence>
<evidence type="ECO:0000256" key="3">
    <source>
        <dbReference type="ARBA" id="ARBA00022692"/>
    </source>
</evidence>
<dbReference type="Pfam" id="PF11728">
    <property type="entry name" value="ArAE_1_C"/>
    <property type="match status" value="1"/>
</dbReference>
<feature type="transmembrane region" description="Helical" evidence="6">
    <location>
        <begin position="76"/>
        <end position="93"/>
    </location>
</feature>
<keyword evidence="2" id="KW-1003">Cell membrane</keyword>
<keyword evidence="9" id="KW-1185">Reference proteome</keyword>
<dbReference type="InterPro" id="IPR010343">
    <property type="entry name" value="ArAE_1"/>
</dbReference>
<feature type="domain" description="Putative aromatic acid exporter C-terminal" evidence="7">
    <location>
        <begin position="147"/>
        <end position="311"/>
    </location>
</feature>
<protein>
    <submittedName>
        <fullName evidence="8">Aromatic acid exporter family protein</fullName>
    </submittedName>
</protein>
<organism evidence="8 9">
    <name type="scientific">Neobacillus piezotolerans</name>
    <dbReference type="NCBI Taxonomy" id="2259171"/>
    <lineage>
        <taxon>Bacteria</taxon>
        <taxon>Bacillati</taxon>
        <taxon>Bacillota</taxon>
        <taxon>Bacilli</taxon>
        <taxon>Bacillales</taxon>
        <taxon>Bacillaceae</taxon>
        <taxon>Neobacillus</taxon>
    </lineage>
</organism>
<dbReference type="Proteomes" id="UP000257144">
    <property type="component" value="Unassembled WGS sequence"/>
</dbReference>
<dbReference type="EMBL" id="QNQT01000013">
    <property type="protein sequence ID" value="RDU35197.1"/>
    <property type="molecule type" value="Genomic_DNA"/>
</dbReference>
<feature type="transmembrane region" description="Helical" evidence="6">
    <location>
        <begin position="121"/>
        <end position="142"/>
    </location>
</feature>
<dbReference type="Pfam" id="PF06081">
    <property type="entry name" value="ArAE_1"/>
    <property type="match status" value="1"/>
</dbReference>
<evidence type="ECO:0000256" key="1">
    <source>
        <dbReference type="ARBA" id="ARBA00004651"/>
    </source>
</evidence>
<evidence type="ECO:0000256" key="5">
    <source>
        <dbReference type="ARBA" id="ARBA00023136"/>
    </source>
</evidence>
<gene>
    <name evidence="8" type="ORF">DRW41_19845</name>
</gene>
<dbReference type="PANTHER" id="PTHR40064">
    <property type="entry name" value="MEMBRANE PROTEIN-RELATED"/>
    <property type="match status" value="1"/>
</dbReference>
<dbReference type="InterPro" id="IPR038323">
    <property type="entry name" value="ArAE_1_C_sf"/>
</dbReference>
<evidence type="ECO:0000313" key="9">
    <source>
        <dbReference type="Proteomes" id="UP000257144"/>
    </source>
</evidence>
<evidence type="ECO:0000256" key="2">
    <source>
        <dbReference type="ARBA" id="ARBA00022475"/>
    </source>
</evidence>
<dbReference type="PANTHER" id="PTHR40064:SF1">
    <property type="entry name" value="MEMBRANE PROTEIN"/>
    <property type="match status" value="1"/>
</dbReference>
<evidence type="ECO:0000256" key="4">
    <source>
        <dbReference type="ARBA" id="ARBA00022989"/>
    </source>
</evidence>
<dbReference type="Gene3D" id="1.20.120.940">
    <property type="entry name" value="Putative aromatic acid exporter, C-terminal domain"/>
    <property type="match status" value="1"/>
</dbReference>
<comment type="caution">
    <text evidence="8">The sequence shown here is derived from an EMBL/GenBank/DDBJ whole genome shotgun (WGS) entry which is preliminary data.</text>
</comment>
<dbReference type="AlphaFoldDB" id="A0A3D8GLP5"/>
<evidence type="ECO:0000256" key="6">
    <source>
        <dbReference type="SAM" id="Phobius"/>
    </source>
</evidence>
<dbReference type="GO" id="GO:0005886">
    <property type="term" value="C:plasma membrane"/>
    <property type="evidence" value="ECO:0007669"/>
    <property type="project" value="UniProtKB-SubCell"/>
</dbReference>
<sequence length="331" mass="37715">MKFRIGYRTLKTAVGTAAAIIIAQQLGVDNFASAGILTILCIKPTQRKSLRAAWDRFLACIMAMPFSAFFFEVIAYHPLVIGILLFFFIPTIVMLKAKDGVVTSSVIILHIYSAGHITKGIIFNEIIVIMVGIGVALLMNLYMPSLDKKLYEYSSRIEGNFRIIFMEIAKYLRTNESTWDGKEIPETAKLLNEAKSLAFRDVENHLVREENLYYHYFTMREKQFEIIERILPISASLTFTVEQSRMMADFIDELCENIHSGNTAYIYLEKLRKLNKEFEGMELPKTREEFVARAALVQLGNEFEDYLLIKSSFKGIRGPEKKNRSGAVGAN</sequence>
<keyword evidence="4 6" id="KW-1133">Transmembrane helix</keyword>
<dbReference type="InterPro" id="IPR021062">
    <property type="entry name" value="ArAE_1_C"/>
</dbReference>
<dbReference type="InterPro" id="IPR052984">
    <property type="entry name" value="UPF0421"/>
</dbReference>
<comment type="subcellular location">
    <subcellularLocation>
        <location evidence="1">Cell membrane</location>
        <topology evidence="1">Multi-pass membrane protein</topology>
    </subcellularLocation>
</comment>
<keyword evidence="3 6" id="KW-0812">Transmembrane</keyword>
<dbReference type="OrthoDB" id="357521at2"/>
<name>A0A3D8GLP5_9BACI</name>
<reference evidence="8 9" key="1">
    <citation type="submission" date="2018-07" db="EMBL/GenBank/DDBJ databases">
        <title>Bacillus sp. YLB-04 draft genome sequence.</title>
        <authorList>
            <person name="Yu L."/>
            <person name="Tang X."/>
        </authorList>
    </citation>
    <scope>NUCLEOTIDE SEQUENCE [LARGE SCALE GENOMIC DNA]</scope>
    <source>
        <strain evidence="8 9">YLB-04</strain>
    </source>
</reference>
<evidence type="ECO:0000313" key="8">
    <source>
        <dbReference type="EMBL" id="RDU35197.1"/>
    </source>
</evidence>
<dbReference type="RefSeq" id="WP_115453766.1">
    <property type="nucleotide sequence ID" value="NZ_QNQT01000013.1"/>
</dbReference>
<accession>A0A3D8GLP5</accession>
<proteinExistence type="predicted"/>
<keyword evidence="5 6" id="KW-0472">Membrane</keyword>